<dbReference type="PANTHER" id="PTHR45530:SF3">
    <property type="entry name" value="TWO-COMPONENT SYSTEM NARL FAMILY SENSOR HISTIDINE KINASE BARA"/>
    <property type="match status" value="1"/>
</dbReference>
<evidence type="ECO:0000259" key="11">
    <source>
        <dbReference type="PROSITE" id="PS50110"/>
    </source>
</evidence>
<evidence type="ECO:0000256" key="5">
    <source>
        <dbReference type="ARBA" id="ARBA00022692"/>
    </source>
</evidence>
<name>A0ABR9V1F4_9CHRO</name>
<dbReference type="SUPFAM" id="SSF55874">
    <property type="entry name" value="ATPase domain of HSP90 chaperone/DNA topoisomerase II/histidine kinase"/>
    <property type="match status" value="1"/>
</dbReference>
<dbReference type="CDD" id="cd17546">
    <property type="entry name" value="REC_hyHK_CKI1_RcsC-like"/>
    <property type="match status" value="1"/>
</dbReference>
<feature type="transmembrane region" description="Helical" evidence="10">
    <location>
        <begin position="20"/>
        <end position="40"/>
    </location>
</feature>
<dbReference type="Proteomes" id="UP000654604">
    <property type="component" value="Unassembled WGS sequence"/>
</dbReference>
<dbReference type="InterPro" id="IPR036890">
    <property type="entry name" value="HATPase_C_sf"/>
</dbReference>
<evidence type="ECO:0000256" key="3">
    <source>
        <dbReference type="ARBA" id="ARBA00012438"/>
    </source>
</evidence>
<feature type="transmembrane region" description="Helical" evidence="10">
    <location>
        <begin position="212"/>
        <end position="234"/>
    </location>
</feature>
<comment type="caution">
    <text evidence="12">The sequence shown here is derived from an EMBL/GenBank/DDBJ whole genome shotgun (WGS) entry which is preliminary data.</text>
</comment>
<comment type="catalytic activity">
    <reaction evidence="1">
        <text>ATP + protein L-histidine = ADP + protein N-phospho-L-histidine.</text>
        <dbReference type="EC" id="2.7.13.3"/>
    </reaction>
</comment>
<dbReference type="Pfam" id="PF05231">
    <property type="entry name" value="MASE1"/>
    <property type="match status" value="1"/>
</dbReference>
<keyword evidence="6 10" id="KW-1133">Transmembrane helix</keyword>
<evidence type="ECO:0000256" key="4">
    <source>
        <dbReference type="ARBA" id="ARBA00022475"/>
    </source>
</evidence>
<feature type="transmembrane region" description="Helical" evidence="10">
    <location>
        <begin position="179"/>
        <end position="197"/>
    </location>
</feature>
<dbReference type="SUPFAM" id="SSF52172">
    <property type="entry name" value="CheY-like"/>
    <property type="match status" value="1"/>
</dbReference>
<dbReference type="InterPro" id="IPR001789">
    <property type="entry name" value="Sig_transdc_resp-reg_receiver"/>
</dbReference>
<dbReference type="PANTHER" id="PTHR45530">
    <property type="entry name" value="SENSORY TRANSDUCTION HISTIDINE KINASE"/>
    <property type="match status" value="1"/>
</dbReference>
<evidence type="ECO:0000256" key="9">
    <source>
        <dbReference type="SAM" id="Coils"/>
    </source>
</evidence>
<feature type="modified residue" description="4-aspartylphosphate" evidence="8">
    <location>
        <position position="709"/>
    </location>
</feature>
<accession>A0ABR9V1F4</accession>
<dbReference type="EMBL" id="JADEWC010000005">
    <property type="protein sequence ID" value="MBE9221729.1"/>
    <property type="molecule type" value="Genomic_DNA"/>
</dbReference>
<dbReference type="Pfam" id="PF00072">
    <property type="entry name" value="Response_reg"/>
    <property type="match status" value="1"/>
</dbReference>
<dbReference type="EC" id="2.7.13.3" evidence="3"/>
<dbReference type="Gene3D" id="1.10.287.130">
    <property type="match status" value="1"/>
</dbReference>
<comment type="subcellular location">
    <subcellularLocation>
        <location evidence="2">Cell membrane</location>
        <topology evidence="2">Multi-pass membrane protein</topology>
    </subcellularLocation>
</comment>
<reference evidence="12 13" key="1">
    <citation type="submission" date="2020-10" db="EMBL/GenBank/DDBJ databases">
        <authorList>
            <person name="Castelo-Branco R."/>
            <person name="Eusebio N."/>
            <person name="Adriana R."/>
            <person name="Vieira A."/>
            <person name="Brugerolle De Fraissinette N."/>
            <person name="Rezende De Castro R."/>
            <person name="Schneider M.P."/>
            <person name="Vasconcelos V."/>
            <person name="Leao P.N."/>
        </authorList>
    </citation>
    <scope>NUCLEOTIDE SEQUENCE [LARGE SCALE GENOMIC DNA]</scope>
    <source>
        <strain evidence="12 13">LEGE 03274</strain>
    </source>
</reference>
<feature type="transmembrane region" description="Helical" evidence="10">
    <location>
        <begin position="287"/>
        <end position="308"/>
    </location>
</feature>
<evidence type="ECO:0000256" key="7">
    <source>
        <dbReference type="ARBA" id="ARBA00023136"/>
    </source>
</evidence>
<evidence type="ECO:0000313" key="12">
    <source>
        <dbReference type="EMBL" id="MBE9221729.1"/>
    </source>
</evidence>
<evidence type="ECO:0000256" key="2">
    <source>
        <dbReference type="ARBA" id="ARBA00004651"/>
    </source>
</evidence>
<dbReference type="InterPro" id="IPR007895">
    <property type="entry name" value="MASE1"/>
</dbReference>
<feature type="transmembrane region" description="Helical" evidence="10">
    <location>
        <begin position="91"/>
        <end position="111"/>
    </location>
</feature>
<sequence length="774" mass="88088">MKLLFSPIRKYDFNPFHVPWWKQIIVAISYFLTSLISISFTTYPNTGSTPIWIPGGIAVGLVFLWGYSTWLGVFAGILMTQISIFQGWQNWSSFILVICITVVTSLGKILASLCSESENQNIFPQSDNRYFLHNVKNTAQFILFGCFISHLPVAIICACVVCGFGRATWDLFLEIALTWWLSDSFGILIFTPLIVAWQKQINVFIKSIKKQWLNTFIVSVLVFVIHHAIINTSYDIQFLYIPLVVWVVFKFQELGASLIVLVITINLMLATIAQTTSFAMESARDSLLILQSFIACIAMTTLLLGAVLRENGYHKQQLIKLNQDLSNKNKLLEELNRQKDLQSEAKEKILTEYNTLLKKQLTLAKAKEEAETLTKQNNQFFAKVSSDFIKPINDLMGMIDILANTKLNPLQEKCLKIIQKTSATLLKAINDVFNVSSIDLGNLSLQEEELQIDDVINSVNLLLGKQDKTLENKIYFSVPKDLPFFMGDGARIRQIFLNILSNGFCNESNSIFIDVQKANDLAENNLPKNKLYLLFKITNDVVKNNLNINSFSNNITQINKEIVKGDRTVPLRERTEEIFTNQSDNQELELFIAKKIIKTMGGKIWIENKGKIEGNPPSKWNPSSSRSIYSVYFTLELSPIIKLANEEKSGDIINKSSSLKILIAEDNPINQKIIIYSLKKLGYKAEIVTNGSQILEKVKNKKYDVIFLDIKMPILDGIETVKQLRKLYHNKHYIIALDPSREEEKDKYLSLGFNNFLSKPIDIEKLSEIITKCD</sequence>
<feature type="transmembrane region" description="Helical" evidence="10">
    <location>
        <begin position="141"/>
        <end position="167"/>
    </location>
</feature>
<keyword evidence="9" id="KW-0175">Coiled coil</keyword>
<dbReference type="Gene3D" id="3.30.565.10">
    <property type="entry name" value="Histidine kinase-like ATPase, C-terminal domain"/>
    <property type="match status" value="1"/>
</dbReference>
<evidence type="ECO:0000256" key="6">
    <source>
        <dbReference type="ARBA" id="ARBA00022989"/>
    </source>
</evidence>
<organism evidence="12 13">
    <name type="scientific">Cyanobacterium stanieri LEGE 03274</name>
    <dbReference type="NCBI Taxonomy" id="1828756"/>
    <lineage>
        <taxon>Bacteria</taxon>
        <taxon>Bacillati</taxon>
        <taxon>Cyanobacteriota</taxon>
        <taxon>Cyanophyceae</taxon>
        <taxon>Oscillatoriophycideae</taxon>
        <taxon>Chroococcales</taxon>
        <taxon>Geminocystaceae</taxon>
        <taxon>Cyanobacterium</taxon>
    </lineage>
</organism>
<dbReference type="InterPro" id="IPR036097">
    <property type="entry name" value="HisK_dim/P_sf"/>
</dbReference>
<protein>
    <recommendedName>
        <fullName evidence="3">histidine kinase</fullName>
        <ecNumber evidence="3">2.7.13.3</ecNumber>
    </recommendedName>
</protein>
<gene>
    <name evidence="12" type="ORF">IQ215_03375</name>
</gene>
<dbReference type="SMART" id="SM00448">
    <property type="entry name" value="REC"/>
    <property type="match status" value="1"/>
</dbReference>
<evidence type="ECO:0000256" key="1">
    <source>
        <dbReference type="ARBA" id="ARBA00000085"/>
    </source>
</evidence>
<keyword evidence="8" id="KW-0597">Phosphoprotein</keyword>
<keyword evidence="5 10" id="KW-0812">Transmembrane</keyword>
<feature type="transmembrane region" description="Helical" evidence="10">
    <location>
        <begin position="254"/>
        <end position="275"/>
    </location>
</feature>
<keyword evidence="4" id="KW-1003">Cell membrane</keyword>
<keyword evidence="7 10" id="KW-0472">Membrane</keyword>
<dbReference type="InterPro" id="IPR011006">
    <property type="entry name" value="CheY-like_superfamily"/>
</dbReference>
<evidence type="ECO:0000256" key="10">
    <source>
        <dbReference type="SAM" id="Phobius"/>
    </source>
</evidence>
<keyword evidence="13" id="KW-1185">Reference proteome</keyword>
<feature type="domain" description="Response regulatory" evidence="11">
    <location>
        <begin position="660"/>
        <end position="774"/>
    </location>
</feature>
<feature type="coiled-coil region" evidence="9">
    <location>
        <begin position="315"/>
        <end position="383"/>
    </location>
</feature>
<dbReference type="RefSeq" id="WP_193799918.1">
    <property type="nucleotide sequence ID" value="NZ_JADEWC010000005.1"/>
</dbReference>
<evidence type="ECO:0000256" key="8">
    <source>
        <dbReference type="PROSITE-ProRule" id="PRU00169"/>
    </source>
</evidence>
<proteinExistence type="predicted"/>
<dbReference type="SUPFAM" id="SSF47384">
    <property type="entry name" value="Homodimeric domain of signal transducing histidine kinase"/>
    <property type="match status" value="1"/>
</dbReference>
<evidence type="ECO:0000313" key="13">
    <source>
        <dbReference type="Proteomes" id="UP000654604"/>
    </source>
</evidence>
<dbReference type="InterPro" id="IPR003661">
    <property type="entry name" value="HisK_dim/P_dom"/>
</dbReference>
<dbReference type="PROSITE" id="PS50110">
    <property type="entry name" value="RESPONSE_REGULATORY"/>
    <property type="match status" value="1"/>
</dbReference>
<dbReference type="Pfam" id="PF00512">
    <property type="entry name" value="HisKA"/>
    <property type="match status" value="1"/>
</dbReference>
<feature type="transmembrane region" description="Helical" evidence="10">
    <location>
        <begin position="52"/>
        <end position="79"/>
    </location>
</feature>
<dbReference type="Gene3D" id="3.40.50.2300">
    <property type="match status" value="1"/>
</dbReference>